<sequence>MAVILAALYARYSSDNQRDESIDAQIRAGEEYAQRNNMKIVKTYVDKAKSATTDKRPAFQQMIKESSLGLFNTVIVHKLDRFSRDKYDSVVYKRKLKSNGVRLISIVENLDGSPESIILESVIEGMAQYYSANLAREVMKGMKETAYQARHTGGQPPLGYDVNEEKKYKVNDEGAEIVIKIFDMYINGYSYARIIDNLNERGYKTRLGNSFGKNSIYSILDNEKYSGVYIFNKSSKKDAVGKRNSHLAKDDSDVIRVDGGMPAIISKETYQKAKEMMVVRKRAPGANKAKEIYLLSGIIFCGECGSAMQGNRRKPINKPMYISYRCGSRLQKRDCDNKEIRKEYIEEFVLSELERNILNDKAIPIFVKKINKHILEQSKNEKSSTEIIVKELGEIDKQINNIVNAITQGFAYDEFKTKMGDLKERKTKLEVTIIEQEHRSQAPKITEDQVKNLFSMFRGFVKDRNMPECKKFIQNYVDKVVVYKDHVEVVFNVVFTMLKDYEAYKIKSSIKKTTLFNRYRNIA</sequence>
<feature type="domain" description="Recombinase" evidence="2">
    <location>
        <begin position="157"/>
        <end position="283"/>
    </location>
</feature>
<dbReference type="PANTHER" id="PTHR30461">
    <property type="entry name" value="DNA-INVERTASE FROM LAMBDOID PROPHAGE"/>
    <property type="match status" value="1"/>
</dbReference>
<dbReference type="GO" id="GO:0003677">
    <property type="term" value="F:DNA binding"/>
    <property type="evidence" value="ECO:0007669"/>
    <property type="project" value="InterPro"/>
</dbReference>
<dbReference type="InterPro" id="IPR036162">
    <property type="entry name" value="Resolvase-like_N_sf"/>
</dbReference>
<dbReference type="Pfam" id="PF00239">
    <property type="entry name" value="Resolvase"/>
    <property type="match status" value="1"/>
</dbReference>
<protein>
    <submittedName>
        <fullName evidence="3">Recombinase</fullName>
    </submittedName>
</protein>
<dbReference type="AlphaFoldDB" id="A0A1J0GC96"/>
<dbReference type="STRING" id="1552.A7L45_01815"/>
<dbReference type="InterPro" id="IPR025827">
    <property type="entry name" value="Zn_ribbon_recom_dom"/>
</dbReference>
<accession>A0A1J0GC96</accession>
<dbReference type="PROSITE" id="PS51736">
    <property type="entry name" value="RECOMBINASES_3"/>
    <property type="match status" value="1"/>
</dbReference>
<dbReference type="InterPro" id="IPR038109">
    <property type="entry name" value="DNA_bind_recomb_sf"/>
</dbReference>
<dbReference type="EMBL" id="CP015756">
    <property type="protein sequence ID" value="APC38891.1"/>
    <property type="molecule type" value="Genomic_DNA"/>
</dbReference>
<proteinExistence type="predicted"/>
<dbReference type="Gene3D" id="3.40.50.1390">
    <property type="entry name" value="Resolvase, N-terminal catalytic domain"/>
    <property type="match status" value="1"/>
</dbReference>
<name>A0A1J0GC96_9CLOT</name>
<dbReference type="PROSITE" id="PS51737">
    <property type="entry name" value="RECOMBINASE_DNA_BIND"/>
    <property type="match status" value="1"/>
</dbReference>
<gene>
    <name evidence="3" type="ORF">A7L45_01815</name>
</gene>
<dbReference type="SMART" id="SM00857">
    <property type="entry name" value="Resolvase"/>
    <property type="match status" value="1"/>
</dbReference>
<dbReference type="Gene3D" id="3.90.1750.20">
    <property type="entry name" value="Putative Large Serine Recombinase, Chain B, Domain 2"/>
    <property type="match status" value="1"/>
</dbReference>
<evidence type="ECO:0000313" key="3">
    <source>
        <dbReference type="EMBL" id="APC38891.1"/>
    </source>
</evidence>
<reference evidence="4" key="1">
    <citation type="journal article" date="2016" name="Front. Microbiol.">
        <title>Complete Genome Sequence of Clostridium estertheticum DSM 8809, a Microbe Identified in Spoiled Vacuum Packed Beef.</title>
        <authorList>
            <person name="Yu Z."/>
            <person name="Gunn L."/>
            <person name="Brennan E."/>
            <person name="Reid R."/>
            <person name="Wall P.G."/>
            <person name="Gaora O.P."/>
            <person name="Hurley D."/>
            <person name="Bolton D."/>
            <person name="Fanning S."/>
        </authorList>
    </citation>
    <scope>NUCLEOTIDE SEQUENCE [LARGE SCALE GENOMIC DNA]</scope>
    <source>
        <strain evidence="4">DSM 8809</strain>
    </source>
</reference>
<dbReference type="Pfam" id="PF13408">
    <property type="entry name" value="Zn_ribbon_recom"/>
    <property type="match status" value="1"/>
</dbReference>
<dbReference type="InterPro" id="IPR050639">
    <property type="entry name" value="SSR_resolvase"/>
</dbReference>
<evidence type="ECO:0000259" key="2">
    <source>
        <dbReference type="PROSITE" id="PS51737"/>
    </source>
</evidence>
<dbReference type="InterPro" id="IPR011109">
    <property type="entry name" value="DNA_bind_recombinase_dom"/>
</dbReference>
<dbReference type="CDD" id="cd00338">
    <property type="entry name" value="Ser_Recombinase"/>
    <property type="match status" value="1"/>
</dbReference>
<dbReference type="Pfam" id="PF07508">
    <property type="entry name" value="Recombinase"/>
    <property type="match status" value="1"/>
</dbReference>
<dbReference type="KEGG" id="ceu:A7L45_01815"/>
<feature type="domain" description="Resolvase/invertase-type recombinase catalytic" evidence="1">
    <location>
        <begin position="5"/>
        <end position="153"/>
    </location>
</feature>
<dbReference type="GO" id="GO:0000150">
    <property type="term" value="F:DNA strand exchange activity"/>
    <property type="evidence" value="ECO:0007669"/>
    <property type="project" value="InterPro"/>
</dbReference>
<keyword evidence="4" id="KW-1185">Reference proteome</keyword>
<dbReference type="SUPFAM" id="SSF53041">
    <property type="entry name" value="Resolvase-like"/>
    <property type="match status" value="1"/>
</dbReference>
<organism evidence="3 4">
    <name type="scientific">Clostridium estertheticum subsp. estertheticum</name>
    <dbReference type="NCBI Taxonomy" id="1552"/>
    <lineage>
        <taxon>Bacteria</taxon>
        <taxon>Bacillati</taxon>
        <taxon>Bacillota</taxon>
        <taxon>Clostridia</taxon>
        <taxon>Eubacteriales</taxon>
        <taxon>Clostridiaceae</taxon>
        <taxon>Clostridium</taxon>
    </lineage>
</organism>
<dbReference type="Proteomes" id="UP000182569">
    <property type="component" value="Chromosome"/>
</dbReference>
<dbReference type="RefSeq" id="WP_071611188.1">
    <property type="nucleotide sequence ID" value="NZ_CP015756.1"/>
</dbReference>
<evidence type="ECO:0000259" key="1">
    <source>
        <dbReference type="PROSITE" id="PS51736"/>
    </source>
</evidence>
<dbReference type="InterPro" id="IPR006119">
    <property type="entry name" value="Resolv_N"/>
</dbReference>
<dbReference type="PANTHER" id="PTHR30461:SF23">
    <property type="entry name" value="DNA RECOMBINASE-RELATED"/>
    <property type="match status" value="1"/>
</dbReference>
<dbReference type="OrthoDB" id="1938647at2"/>
<evidence type="ECO:0000313" key="4">
    <source>
        <dbReference type="Proteomes" id="UP000182569"/>
    </source>
</evidence>